<organism evidence="2">
    <name type="scientific">uncultured Aureispira sp</name>
    <dbReference type="NCBI Taxonomy" id="1331704"/>
    <lineage>
        <taxon>Bacteria</taxon>
        <taxon>Pseudomonadati</taxon>
        <taxon>Bacteroidota</taxon>
        <taxon>Saprospiria</taxon>
        <taxon>Saprospirales</taxon>
        <taxon>Saprospiraceae</taxon>
        <taxon>Aureispira</taxon>
        <taxon>environmental samples</taxon>
    </lineage>
</organism>
<feature type="chain" id="PRO_5027642518" description="Outer membrane protein beta-barrel domain-containing protein" evidence="1">
    <location>
        <begin position="23"/>
        <end position="272"/>
    </location>
</feature>
<evidence type="ECO:0008006" key="3">
    <source>
        <dbReference type="Google" id="ProtNLM"/>
    </source>
</evidence>
<gene>
    <name evidence="2" type="ORF">HELGO_WM45120</name>
</gene>
<name>A0A6S6TC88_9BACT</name>
<feature type="signal peptide" evidence="1">
    <location>
        <begin position="1"/>
        <end position="22"/>
    </location>
</feature>
<reference evidence="2" key="1">
    <citation type="submission" date="2020-01" db="EMBL/GenBank/DDBJ databases">
        <authorList>
            <person name="Meier V. D."/>
            <person name="Meier V D."/>
        </authorList>
    </citation>
    <scope>NUCLEOTIDE SEQUENCE</scope>
    <source>
        <strain evidence="2">HLG_WM_MAG_10</strain>
    </source>
</reference>
<evidence type="ECO:0000256" key="1">
    <source>
        <dbReference type="SAM" id="SignalP"/>
    </source>
</evidence>
<protein>
    <recommendedName>
        <fullName evidence="3">Outer membrane protein beta-barrel domain-containing protein</fullName>
    </recommendedName>
</protein>
<accession>A0A6S6TC88</accession>
<dbReference type="AlphaFoldDB" id="A0A6S6TC88"/>
<proteinExistence type="predicted"/>
<sequence length="272" mass="30833">MKHLLFFVTIALFLVNSTQTEAQVPGYQGKRFFVELGGSFFFNLGFPTAQNKGPNSFPFTAHTGHFTLTDRYKLSVHYVFSRKNTLKLAYNYQVSGLNTFAFTPSLFQASQDYHNLFYQLHAHDINVGLNIYGKATGNLAPLGFYWDLGLRFIFVNGVLRDQRIEYADNRADNRPFPGQVAPLTHESFTFMLGFTGMWGYRTVIADRITFSIGLETTIFPQYLFVASPVPFPTPFNLSGNAPEIPAYQLQTMRNLQDRYLLGVHVSVGALLF</sequence>
<keyword evidence="1" id="KW-0732">Signal</keyword>
<evidence type="ECO:0000313" key="2">
    <source>
        <dbReference type="EMBL" id="CAA6820891.1"/>
    </source>
</evidence>
<dbReference type="EMBL" id="CACVAQ010000291">
    <property type="protein sequence ID" value="CAA6820891.1"/>
    <property type="molecule type" value="Genomic_DNA"/>
</dbReference>